<reference evidence="1" key="1">
    <citation type="submission" date="2023-07" db="EMBL/GenBank/DDBJ databases">
        <title>Comparative genomics of wheat-associated soil bacteria to identify genetic determinants of phenazine resistance.</title>
        <authorList>
            <person name="Mouncey N."/>
        </authorList>
    </citation>
    <scope>NUCLEOTIDE SEQUENCE</scope>
    <source>
        <strain evidence="1">V4I22</strain>
    </source>
</reference>
<dbReference type="Proteomes" id="UP001234216">
    <property type="component" value="Unassembled WGS sequence"/>
</dbReference>
<proteinExistence type="predicted"/>
<evidence type="ECO:0000313" key="2">
    <source>
        <dbReference type="Proteomes" id="UP001234216"/>
    </source>
</evidence>
<name>A0AAW8FJW0_9ACTN</name>
<evidence type="ECO:0008006" key="3">
    <source>
        <dbReference type="Google" id="ProtNLM"/>
    </source>
</evidence>
<gene>
    <name evidence="1" type="ORF">QFZ22_005340</name>
</gene>
<sequence length="59" mass="6927">MVVSVARETPPGECPQCWEHAHNKRIHRKLRPREDCPQCVNHMVNGCPTLVPKKPSRWW</sequence>
<dbReference type="EMBL" id="JAUSZV010000005">
    <property type="protein sequence ID" value="MDQ0909355.1"/>
    <property type="molecule type" value="Genomic_DNA"/>
</dbReference>
<comment type="caution">
    <text evidence="1">The sequence shown here is derived from an EMBL/GenBank/DDBJ whole genome shotgun (WGS) entry which is preliminary data.</text>
</comment>
<dbReference type="RefSeq" id="WP_306979089.1">
    <property type="nucleotide sequence ID" value="NZ_JAUSZV010000005.1"/>
</dbReference>
<evidence type="ECO:0000313" key="1">
    <source>
        <dbReference type="EMBL" id="MDQ0909355.1"/>
    </source>
</evidence>
<organism evidence="1 2">
    <name type="scientific">Streptomyces canus</name>
    <dbReference type="NCBI Taxonomy" id="58343"/>
    <lineage>
        <taxon>Bacteria</taxon>
        <taxon>Bacillati</taxon>
        <taxon>Actinomycetota</taxon>
        <taxon>Actinomycetes</taxon>
        <taxon>Kitasatosporales</taxon>
        <taxon>Streptomycetaceae</taxon>
        <taxon>Streptomyces</taxon>
        <taxon>Streptomyces aurantiacus group</taxon>
    </lineage>
</organism>
<accession>A0AAW8FJW0</accession>
<protein>
    <recommendedName>
        <fullName evidence="3">PRL2-8</fullName>
    </recommendedName>
</protein>
<dbReference type="AlphaFoldDB" id="A0AAW8FJW0"/>